<comment type="caution">
    <text evidence="7">The sequence shown here is derived from an EMBL/GenBank/DDBJ whole genome shotgun (WGS) entry which is preliminary data.</text>
</comment>
<organism evidence="7 8">
    <name type="scientific">Alcaligenes faecalis</name>
    <dbReference type="NCBI Taxonomy" id="511"/>
    <lineage>
        <taxon>Bacteria</taxon>
        <taxon>Pseudomonadati</taxon>
        <taxon>Pseudomonadota</taxon>
        <taxon>Betaproteobacteria</taxon>
        <taxon>Burkholderiales</taxon>
        <taxon>Alcaligenaceae</taxon>
        <taxon>Alcaligenes</taxon>
    </lineage>
</organism>
<evidence type="ECO:0000256" key="4">
    <source>
        <dbReference type="ARBA" id="ARBA00023027"/>
    </source>
</evidence>
<keyword evidence="3" id="KW-0560">Oxidoreductase</keyword>
<dbReference type="Gene3D" id="1.20.1090.10">
    <property type="entry name" value="Dehydroquinate synthase-like - alpha domain"/>
    <property type="match status" value="1"/>
</dbReference>
<dbReference type="InterPro" id="IPR018211">
    <property type="entry name" value="ADH_Fe_CS"/>
</dbReference>
<dbReference type="STRING" id="511.UZ73_04160"/>
<dbReference type="PANTHER" id="PTHR11496:SF102">
    <property type="entry name" value="ALCOHOL DEHYDROGENASE 4"/>
    <property type="match status" value="1"/>
</dbReference>
<reference evidence="7 8" key="2">
    <citation type="submission" date="2018-05" db="EMBL/GenBank/DDBJ databases">
        <authorList>
            <person name="Lanie J.A."/>
            <person name="Ng W.-L."/>
            <person name="Kazmierczak K.M."/>
            <person name="Andrzejewski T.M."/>
            <person name="Davidsen T.M."/>
            <person name="Wayne K.J."/>
            <person name="Tettelin H."/>
            <person name="Glass J.I."/>
            <person name="Rusch D."/>
            <person name="Podicherti R."/>
            <person name="Tsui H.-C.T."/>
            <person name="Winkler M.E."/>
        </authorList>
    </citation>
    <scope>NUCLEOTIDE SEQUENCE [LARGE SCALE GENOMIC DNA]</scope>
    <source>
        <strain evidence="7 8">YBY</strain>
    </source>
</reference>
<comment type="similarity">
    <text evidence="2">Belongs to the iron-containing alcohol dehydrogenase family.</text>
</comment>
<dbReference type="SUPFAM" id="SSF56796">
    <property type="entry name" value="Dehydroquinate synthase-like"/>
    <property type="match status" value="1"/>
</dbReference>
<feature type="domain" description="Alcohol dehydrogenase iron-type/glycerol dehydrogenase GldA" evidence="5">
    <location>
        <begin position="11"/>
        <end position="176"/>
    </location>
</feature>
<dbReference type="Pfam" id="PF00465">
    <property type="entry name" value="Fe-ADH"/>
    <property type="match status" value="1"/>
</dbReference>
<gene>
    <name evidence="7" type="ORF">DF183_00705</name>
</gene>
<name>A0A2U2BMT9_ALCFA</name>
<dbReference type="AlphaFoldDB" id="A0A2U2BMT9"/>
<dbReference type="GO" id="GO:0046872">
    <property type="term" value="F:metal ion binding"/>
    <property type="evidence" value="ECO:0007669"/>
    <property type="project" value="InterPro"/>
</dbReference>
<dbReference type="FunFam" id="3.40.50.1970:FF:000003">
    <property type="entry name" value="Alcohol dehydrogenase, iron-containing"/>
    <property type="match status" value="1"/>
</dbReference>
<evidence type="ECO:0000259" key="6">
    <source>
        <dbReference type="Pfam" id="PF25137"/>
    </source>
</evidence>
<evidence type="ECO:0000256" key="3">
    <source>
        <dbReference type="ARBA" id="ARBA00023002"/>
    </source>
</evidence>
<comment type="cofactor">
    <cofactor evidence="1">
        <name>Fe cation</name>
        <dbReference type="ChEBI" id="CHEBI:24875"/>
    </cofactor>
</comment>
<dbReference type="InterPro" id="IPR001670">
    <property type="entry name" value="ADH_Fe/GldA"/>
</dbReference>
<dbReference type="Gene3D" id="3.40.50.1970">
    <property type="match status" value="1"/>
</dbReference>
<dbReference type="InterPro" id="IPR056798">
    <property type="entry name" value="ADH_Fe_C"/>
</dbReference>
<dbReference type="PANTHER" id="PTHR11496">
    <property type="entry name" value="ALCOHOL DEHYDROGENASE"/>
    <property type="match status" value="1"/>
</dbReference>
<evidence type="ECO:0000259" key="5">
    <source>
        <dbReference type="Pfam" id="PF00465"/>
    </source>
</evidence>
<protein>
    <submittedName>
        <fullName evidence="7">Alcohol dehydrogenase</fullName>
    </submittedName>
</protein>
<sequence length="384" mass="41037">MSAFEFRTTPAIYVESGAAARLGQILRKRYSQERVCLVTDRFLHESGLLDPALADLKANGWTVQVIDDVIADPPEHIVLQATERARQARTEIVVGLGGGSSMDVAKLLAVLLASDQPLQEMYGIDNVRGSRLPLVQIPTTAGTGSEVTPISIVTTGETTKSGVVAPELYADLAILDSELTLGLPPRITAATGIDAMVHAIEAYTSRILKNPLSDNLAKQALRLIGGKLVHVCRNGKDAAARQDILLGATLAGQAFANAPVGAVHALAYPIGGIFHVPHGLSNSLVLPHVLRFNAPAAAPLYAELAEVLIPGIQGDEASKTEAFINFMEQIAIDTGIERQLREVGIKESDLRRMAQEAMKQTRLLGNNPRDVTEDDAFAIYSAAF</sequence>
<dbReference type="GO" id="GO:0004022">
    <property type="term" value="F:alcohol dehydrogenase (NAD+) activity"/>
    <property type="evidence" value="ECO:0007669"/>
    <property type="project" value="TreeGrafter"/>
</dbReference>
<keyword evidence="4" id="KW-0520">NAD</keyword>
<dbReference type="EMBL" id="QEXO01000001">
    <property type="protein sequence ID" value="PWE15296.1"/>
    <property type="molecule type" value="Genomic_DNA"/>
</dbReference>
<dbReference type="CDD" id="cd08193">
    <property type="entry name" value="HVD"/>
    <property type="match status" value="1"/>
</dbReference>
<evidence type="ECO:0000313" key="8">
    <source>
        <dbReference type="Proteomes" id="UP000245216"/>
    </source>
</evidence>
<proteinExistence type="inferred from homology"/>
<dbReference type="PROSITE" id="PS00913">
    <property type="entry name" value="ADH_IRON_1"/>
    <property type="match status" value="1"/>
</dbReference>
<dbReference type="FunFam" id="1.20.1090.10:FF:000001">
    <property type="entry name" value="Aldehyde-alcohol dehydrogenase"/>
    <property type="match status" value="1"/>
</dbReference>
<dbReference type="RefSeq" id="WP_109088190.1">
    <property type="nucleotide sequence ID" value="NZ_JAGKLK010000008.1"/>
</dbReference>
<feature type="domain" description="Fe-containing alcohol dehydrogenase-like C-terminal" evidence="6">
    <location>
        <begin position="188"/>
        <end position="384"/>
    </location>
</feature>
<accession>A0A2U2BMT9</accession>
<evidence type="ECO:0000313" key="7">
    <source>
        <dbReference type="EMBL" id="PWE15296.1"/>
    </source>
</evidence>
<dbReference type="InterPro" id="IPR039697">
    <property type="entry name" value="Alcohol_dehydrogenase_Fe"/>
</dbReference>
<evidence type="ECO:0000256" key="1">
    <source>
        <dbReference type="ARBA" id="ARBA00001962"/>
    </source>
</evidence>
<dbReference type="Pfam" id="PF25137">
    <property type="entry name" value="ADH_Fe_C"/>
    <property type="match status" value="1"/>
</dbReference>
<dbReference type="Proteomes" id="UP000245216">
    <property type="component" value="Unassembled WGS sequence"/>
</dbReference>
<evidence type="ECO:0000256" key="2">
    <source>
        <dbReference type="ARBA" id="ARBA00007358"/>
    </source>
</evidence>
<reference evidence="7 8" key="1">
    <citation type="submission" date="2018-05" db="EMBL/GenBank/DDBJ databases">
        <title>Genome Sequence of an Efficient Indole-Degrading Bacterium, Alcaligenes sp.YBY.</title>
        <authorList>
            <person name="Yang B."/>
        </authorList>
    </citation>
    <scope>NUCLEOTIDE SEQUENCE [LARGE SCALE GENOMIC DNA]</scope>
    <source>
        <strain evidence="7 8">YBY</strain>
    </source>
</reference>